<accession>A0A165FH33</accession>
<dbReference type="InParanoid" id="A0A165FH33"/>
<dbReference type="PANTHER" id="PTHR37450:SF1">
    <property type="entry name" value="CIPC PROTEIN"/>
    <property type="match status" value="1"/>
</dbReference>
<feature type="compositionally biased region" description="Low complexity" evidence="1">
    <location>
        <begin position="727"/>
        <end position="754"/>
    </location>
</feature>
<dbReference type="EMBL" id="KV423973">
    <property type="protein sequence ID" value="KZT56737.1"/>
    <property type="molecule type" value="Genomic_DNA"/>
</dbReference>
<protein>
    <submittedName>
        <fullName evidence="2">Uncharacterized protein</fullName>
    </submittedName>
</protein>
<dbReference type="Pfam" id="PF12585">
    <property type="entry name" value="DUF3759"/>
    <property type="match status" value="1"/>
</dbReference>
<dbReference type="STRING" id="1353952.A0A165FH33"/>
<dbReference type="PANTHER" id="PTHR37450">
    <property type="entry name" value="CIPC PROTEIN"/>
    <property type="match status" value="1"/>
</dbReference>
<name>A0A165FH33_9BASI</name>
<gene>
    <name evidence="2" type="ORF">CALCODRAFT_509282</name>
</gene>
<reference evidence="2 3" key="1">
    <citation type="journal article" date="2016" name="Mol. Biol. Evol.">
        <title>Comparative Genomics of Early-Diverging Mushroom-Forming Fungi Provides Insights into the Origins of Lignocellulose Decay Capabilities.</title>
        <authorList>
            <person name="Nagy L.G."/>
            <person name="Riley R."/>
            <person name="Tritt A."/>
            <person name="Adam C."/>
            <person name="Daum C."/>
            <person name="Floudas D."/>
            <person name="Sun H."/>
            <person name="Yadav J.S."/>
            <person name="Pangilinan J."/>
            <person name="Larsson K.H."/>
            <person name="Matsuura K."/>
            <person name="Barry K."/>
            <person name="Labutti K."/>
            <person name="Kuo R."/>
            <person name="Ohm R.A."/>
            <person name="Bhattacharya S.S."/>
            <person name="Shirouzu T."/>
            <person name="Yoshinaga Y."/>
            <person name="Martin F.M."/>
            <person name="Grigoriev I.V."/>
            <person name="Hibbett D.S."/>
        </authorList>
    </citation>
    <scope>NUCLEOTIDE SEQUENCE [LARGE SCALE GENOMIC DNA]</scope>
    <source>
        <strain evidence="2 3">HHB12733</strain>
    </source>
</reference>
<feature type="compositionally biased region" description="Pro residues" evidence="1">
    <location>
        <begin position="208"/>
        <end position="217"/>
    </location>
</feature>
<dbReference type="AlphaFoldDB" id="A0A165FH33"/>
<feature type="compositionally biased region" description="Polar residues" evidence="1">
    <location>
        <begin position="50"/>
        <end position="64"/>
    </location>
</feature>
<feature type="compositionally biased region" description="Basic and acidic residues" evidence="1">
    <location>
        <begin position="325"/>
        <end position="338"/>
    </location>
</feature>
<feature type="compositionally biased region" description="Low complexity" evidence="1">
    <location>
        <begin position="768"/>
        <end position="787"/>
    </location>
</feature>
<organism evidence="2 3">
    <name type="scientific">Calocera cornea HHB12733</name>
    <dbReference type="NCBI Taxonomy" id="1353952"/>
    <lineage>
        <taxon>Eukaryota</taxon>
        <taxon>Fungi</taxon>
        <taxon>Dikarya</taxon>
        <taxon>Basidiomycota</taxon>
        <taxon>Agaricomycotina</taxon>
        <taxon>Dacrymycetes</taxon>
        <taxon>Dacrymycetales</taxon>
        <taxon>Dacrymycetaceae</taxon>
        <taxon>Calocera</taxon>
    </lineage>
</organism>
<feature type="compositionally biased region" description="Low complexity" evidence="1">
    <location>
        <begin position="671"/>
        <end position="690"/>
    </location>
</feature>
<feature type="compositionally biased region" description="Low complexity" evidence="1">
    <location>
        <begin position="129"/>
        <end position="143"/>
    </location>
</feature>
<feature type="region of interest" description="Disordered" evidence="1">
    <location>
        <begin position="1"/>
        <end position="355"/>
    </location>
</feature>
<feature type="region of interest" description="Disordered" evidence="1">
    <location>
        <begin position="656"/>
        <end position="804"/>
    </location>
</feature>
<sequence length="818" mass="86298">MPSTLFAPAPVRSVTHLPPLDLGTAGPGRYPTMAELRSFPPPAPDPPMRSYTTALPPQQQQQGSWYARERTGSGPALAQGQGQGQGPPTVQGKRERRDSAGAPAGPPTRRANVRIVMPAPLSSPPQPPQQQQQQRPTHQRQAQSLQIPPQGALVVTLPNPQPQQQQQRPPGRRASALPPTTQPRGASRSPPSQPAIAFPTTPGVAARPRPPSAPPAPAQETKLEEDAHPARGPFLAEQKGHRILRKRLLSFGSPSPSSSPPAPAPAQPEQQQQQRQRRRVFSFGRKPAPAPIAVPAPAASRPAVREKDGNTAGSPVEIRFGGASVHRDGRYEEPERGRLRVVNGGPEPPSAVDAQGDVLMRDHGGAGAGAGYPTRVPAQQQHNTNQGIATLTLPRAPAPGAAPAPMRLQTTGDRPAIFDIVRPEPRYAANHAPVAPVAPVPPLQNQNGNVPPVPQVHAAQPVPPPPPSIPGTNYYSPEPAYPSRAVAYDVPNPYRPPSAGVGMGLGLGLGTQSQSAPASVARSTYSLPSSGARSVRGAETDTEVHARARAPAPSSRLFDESQSAWQAVYGDQGTAAPGMGNVRATAGGGHRAHLTYEQSPITVIAAAAGFAAMRLWEDHEAQQGKQPKHSLAKEILAALAAAEVDRLAETKGLDWLDKEKAKRDAAKRADQLAAERYPDGQGQQQPHAQGQGQGQGQGQPQQHSQGPPPREHPPPGSSSDQGQGRLRAPPQYQAPSAPASAASWRSSTSAGSRPPITLFVPPANSPWAARPAGGRPASGQQQQQGHAAPHHGETDMAALREEEARRHVLIKRDYAHRP</sequence>
<feature type="compositionally biased region" description="Basic and acidic residues" evidence="1">
    <location>
        <begin position="790"/>
        <end position="804"/>
    </location>
</feature>
<proteinExistence type="predicted"/>
<evidence type="ECO:0000313" key="3">
    <source>
        <dbReference type="Proteomes" id="UP000076842"/>
    </source>
</evidence>
<feature type="compositionally biased region" description="Basic and acidic residues" evidence="1">
    <location>
        <begin position="656"/>
        <end position="670"/>
    </location>
</feature>
<dbReference type="Proteomes" id="UP000076842">
    <property type="component" value="Unassembled WGS sequence"/>
</dbReference>
<dbReference type="InterPro" id="IPR022234">
    <property type="entry name" value="DUF3759"/>
</dbReference>
<feature type="region of interest" description="Disordered" evidence="1">
    <location>
        <begin position="524"/>
        <end position="557"/>
    </location>
</feature>
<evidence type="ECO:0000256" key="1">
    <source>
        <dbReference type="SAM" id="MobiDB-lite"/>
    </source>
</evidence>
<evidence type="ECO:0000313" key="2">
    <source>
        <dbReference type="EMBL" id="KZT56737.1"/>
    </source>
</evidence>
<feature type="compositionally biased region" description="Pro residues" evidence="1">
    <location>
        <begin position="257"/>
        <end position="266"/>
    </location>
</feature>
<keyword evidence="3" id="KW-1185">Reference proteome</keyword>
<feature type="compositionally biased region" description="Basic and acidic residues" evidence="1">
    <location>
        <begin position="536"/>
        <end position="546"/>
    </location>
</feature>